<reference evidence="2" key="1">
    <citation type="submission" date="2024-07" db="EMBL/GenBank/DDBJ databases">
        <title>Two chromosome-level genome assemblies of Korean endemic species Abeliophyllum distichum and Forsythia ovata (Oleaceae).</title>
        <authorList>
            <person name="Jang H."/>
        </authorList>
    </citation>
    <scope>NUCLEOTIDE SEQUENCE [LARGE SCALE GENOMIC DNA]</scope>
</reference>
<evidence type="ECO:0000313" key="2">
    <source>
        <dbReference type="Proteomes" id="UP001604336"/>
    </source>
</evidence>
<dbReference type="EMBL" id="JBFOLK010000005">
    <property type="protein sequence ID" value="KAL2511524.1"/>
    <property type="molecule type" value="Genomic_DNA"/>
</dbReference>
<organism evidence="1 2">
    <name type="scientific">Abeliophyllum distichum</name>
    <dbReference type="NCBI Taxonomy" id="126358"/>
    <lineage>
        <taxon>Eukaryota</taxon>
        <taxon>Viridiplantae</taxon>
        <taxon>Streptophyta</taxon>
        <taxon>Embryophyta</taxon>
        <taxon>Tracheophyta</taxon>
        <taxon>Spermatophyta</taxon>
        <taxon>Magnoliopsida</taxon>
        <taxon>eudicotyledons</taxon>
        <taxon>Gunneridae</taxon>
        <taxon>Pentapetalae</taxon>
        <taxon>asterids</taxon>
        <taxon>lamiids</taxon>
        <taxon>Lamiales</taxon>
        <taxon>Oleaceae</taxon>
        <taxon>Forsythieae</taxon>
        <taxon>Abeliophyllum</taxon>
    </lineage>
</organism>
<protein>
    <submittedName>
        <fullName evidence="1">Uncharacterized protein</fullName>
    </submittedName>
</protein>
<gene>
    <name evidence="1" type="ORF">Adt_17124</name>
</gene>
<proteinExistence type="predicted"/>
<name>A0ABD1TFX4_9LAMI</name>
<comment type="caution">
    <text evidence="1">The sequence shown here is derived from an EMBL/GenBank/DDBJ whole genome shotgun (WGS) entry which is preliminary data.</text>
</comment>
<dbReference type="AlphaFoldDB" id="A0ABD1TFX4"/>
<accession>A0ABD1TFX4</accession>
<keyword evidence="2" id="KW-1185">Reference proteome</keyword>
<sequence length="111" mass="12531">MCCKILIILGTRGKNVARGSVWMEDPLGIALQEEVELGLIEVSPNCFCCGCLDMENELIKSNGLVNSNDLLIMIGKRMFFTVNELKKIEEERVKNRGSSQARPPIDLNWCW</sequence>
<dbReference type="Proteomes" id="UP001604336">
    <property type="component" value="Unassembled WGS sequence"/>
</dbReference>
<evidence type="ECO:0000313" key="1">
    <source>
        <dbReference type="EMBL" id="KAL2511524.1"/>
    </source>
</evidence>